<feature type="transmembrane region" description="Helical" evidence="9">
    <location>
        <begin position="373"/>
        <end position="395"/>
    </location>
</feature>
<gene>
    <name evidence="11" type="ORF">FSP39_011904</name>
</gene>
<dbReference type="EMBL" id="VSWD01000007">
    <property type="protein sequence ID" value="KAK3097665.1"/>
    <property type="molecule type" value="Genomic_DNA"/>
</dbReference>
<dbReference type="GO" id="GO:0004930">
    <property type="term" value="F:G protein-coupled receptor activity"/>
    <property type="evidence" value="ECO:0007669"/>
    <property type="project" value="UniProtKB-KW"/>
</dbReference>
<keyword evidence="2 8" id="KW-0812">Transmembrane</keyword>
<dbReference type="CDD" id="cd00637">
    <property type="entry name" value="7tm_classA_rhodopsin-like"/>
    <property type="match status" value="1"/>
</dbReference>
<evidence type="ECO:0000256" key="1">
    <source>
        <dbReference type="ARBA" id="ARBA00004141"/>
    </source>
</evidence>
<feature type="transmembrane region" description="Helical" evidence="9">
    <location>
        <begin position="202"/>
        <end position="229"/>
    </location>
</feature>
<evidence type="ECO:0000313" key="12">
    <source>
        <dbReference type="Proteomes" id="UP001186944"/>
    </source>
</evidence>
<feature type="transmembrane region" description="Helical" evidence="9">
    <location>
        <begin position="331"/>
        <end position="353"/>
    </location>
</feature>
<dbReference type="Gene3D" id="1.20.1070.10">
    <property type="entry name" value="Rhodopsin 7-helix transmembrane proteins"/>
    <property type="match status" value="1"/>
</dbReference>
<evidence type="ECO:0000256" key="5">
    <source>
        <dbReference type="ARBA" id="ARBA00023136"/>
    </source>
</evidence>
<feature type="transmembrane region" description="Helical" evidence="9">
    <location>
        <begin position="45"/>
        <end position="64"/>
    </location>
</feature>
<evidence type="ECO:0000256" key="9">
    <source>
        <dbReference type="SAM" id="Phobius"/>
    </source>
</evidence>
<feature type="transmembrane region" description="Helical" evidence="9">
    <location>
        <begin position="118"/>
        <end position="135"/>
    </location>
</feature>
<feature type="transmembrane region" description="Helical" evidence="9">
    <location>
        <begin position="155"/>
        <end position="175"/>
    </location>
</feature>
<evidence type="ECO:0000313" key="11">
    <source>
        <dbReference type="EMBL" id="KAK3097665.1"/>
    </source>
</evidence>
<dbReference type="InterPro" id="IPR017452">
    <property type="entry name" value="GPCR_Rhodpsn_7TM"/>
</dbReference>
<comment type="subcellular location">
    <subcellularLocation>
        <location evidence="1">Membrane</location>
        <topology evidence="1">Multi-pass membrane protein</topology>
    </subcellularLocation>
</comment>
<comment type="caution">
    <text evidence="11">The sequence shown here is derived from an EMBL/GenBank/DDBJ whole genome shotgun (WGS) entry which is preliminary data.</text>
</comment>
<name>A0AA89C763_PINIB</name>
<sequence>MEDMVKNKQNDSVHDRGFIHGDHIHHDIAEWNYEFAHKVLPNTCLYVLFVILGITGNLLIISIYQTRFHRKREGRFYIVILAVVDLLHCVASSALVFVKNIRPLTFPDSVTCKLLLYSTNWFFILSLFILLLISIERYIKVCKPFTSSMSRRIKYLTVAGMAIFAAFIPIPRLVYFQVRDLQFGPLIGHICGPNMELSGANIVIPGVLYFNFIMSFAVIITLTVLYSLVGRVICRQNNRFRRASEQSGSTDISRSLSDQNCPQCDSGKVQHSRRSEQRMVYCEKCAFTAKYISRSSAHKAHPNLVGTLSNGRKRTKSLAQIAYESMKVNRLTIMFMMITLVTILSYIPLWIFVLLDVLNPRRWFLMSDYELHLFYFLRTLSVVSYLSNPFIYAYYDRMFRQTVMRVFFGYCQNKRSTSRFVERSQNNHRCLREGGKQEIQSEL</sequence>
<dbReference type="PANTHER" id="PTHR24243">
    <property type="entry name" value="G-PROTEIN COUPLED RECEPTOR"/>
    <property type="match status" value="1"/>
</dbReference>
<evidence type="ECO:0000256" key="8">
    <source>
        <dbReference type="RuleBase" id="RU000688"/>
    </source>
</evidence>
<keyword evidence="6 8" id="KW-0675">Receptor</keyword>
<reference evidence="11" key="1">
    <citation type="submission" date="2019-08" db="EMBL/GenBank/DDBJ databases">
        <title>The improved chromosome-level genome for the pearl oyster Pinctada fucata martensii using PacBio sequencing and Hi-C.</title>
        <authorList>
            <person name="Zheng Z."/>
        </authorList>
    </citation>
    <scope>NUCLEOTIDE SEQUENCE</scope>
    <source>
        <strain evidence="11">ZZ-2019</strain>
        <tissue evidence="11">Adductor muscle</tissue>
    </source>
</reference>
<protein>
    <recommendedName>
        <fullName evidence="10">G-protein coupled receptors family 1 profile domain-containing protein</fullName>
    </recommendedName>
</protein>
<dbReference type="InterPro" id="IPR000276">
    <property type="entry name" value="GPCR_Rhodpsn"/>
</dbReference>
<dbReference type="PANTHER" id="PTHR24243:SF208">
    <property type="entry name" value="PYROKININ-1 RECEPTOR"/>
    <property type="match status" value="1"/>
</dbReference>
<organism evidence="11 12">
    <name type="scientific">Pinctada imbricata</name>
    <name type="common">Atlantic pearl-oyster</name>
    <name type="synonym">Pinctada martensii</name>
    <dbReference type="NCBI Taxonomy" id="66713"/>
    <lineage>
        <taxon>Eukaryota</taxon>
        <taxon>Metazoa</taxon>
        <taxon>Spiralia</taxon>
        <taxon>Lophotrochozoa</taxon>
        <taxon>Mollusca</taxon>
        <taxon>Bivalvia</taxon>
        <taxon>Autobranchia</taxon>
        <taxon>Pteriomorphia</taxon>
        <taxon>Pterioida</taxon>
        <taxon>Pterioidea</taxon>
        <taxon>Pteriidae</taxon>
        <taxon>Pinctada</taxon>
    </lineage>
</organism>
<evidence type="ECO:0000256" key="7">
    <source>
        <dbReference type="ARBA" id="ARBA00023224"/>
    </source>
</evidence>
<keyword evidence="7 8" id="KW-0807">Transducer</keyword>
<dbReference type="PROSITE" id="PS00237">
    <property type="entry name" value="G_PROTEIN_RECEP_F1_1"/>
    <property type="match status" value="1"/>
</dbReference>
<dbReference type="Pfam" id="PF00001">
    <property type="entry name" value="7tm_1"/>
    <property type="match status" value="1"/>
</dbReference>
<proteinExistence type="inferred from homology"/>
<feature type="domain" description="G-protein coupled receptors family 1 profile" evidence="10">
    <location>
        <begin position="56"/>
        <end position="392"/>
    </location>
</feature>
<dbReference type="AlphaFoldDB" id="A0AA89C763"/>
<accession>A0AA89C763</accession>
<keyword evidence="12" id="KW-1185">Reference proteome</keyword>
<dbReference type="PROSITE" id="PS50262">
    <property type="entry name" value="G_PROTEIN_RECEP_F1_2"/>
    <property type="match status" value="1"/>
</dbReference>
<keyword evidence="4 8" id="KW-0297">G-protein coupled receptor</keyword>
<dbReference type="PRINTS" id="PR00237">
    <property type="entry name" value="GPCRRHODOPSN"/>
</dbReference>
<dbReference type="GO" id="GO:0016020">
    <property type="term" value="C:membrane"/>
    <property type="evidence" value="ECO:0007669"/>
    <property type="project" value="UniProtKB-SubCell"/>
</dbReference>
<keyword evidence="5 9" id="KW-0472">Membrane</keyword>
<evidence type="ECO:0000256" key="6">
    <source>
        <dbReference type="ARBA" id="ARBA00023170"/>
    </source>
</evidence>
<keyword evidence="3 9" id="KW-1133">Transmembrane helix</keyword>
<evidence type="ECO:0000256" key="4">
    <source>
        <dbReference type="ARBA" id="ARBA00023040"/>
    </source>
</evidence>
<evidence type="ECO:0000256" key="2">
    <source>
        <dbReference type="ARBA" id="ARBA00022692"/>
    </source>
</evidence>
<evidence type="ECO:0000259" key="10">
    <source>
        <dbReference type="PROSITE" id="PS50262"/>
    </source>
</evidence>
<dbReference type="Proteomes" id="UP001186944">
    <property type="component" value="Unassembled WGS sequence"/>
</dbReference>
<dbReference type="SUPFAM" id="SSF81321">
    <property type="entry name" value="Family A G protein-coupled receptor-like"/>
    <property type="match status" value="1"/>
</dbReference>
<comment type="similarity">
    <text evidence="8">Belongs to the G-protein coupled receptor 1 family.</text>
</comment>
<evidence type="ECO:0000256" key="3">
    <source>
        <dbReference type="ARBA" id="ARBA00022989"/>
    </source>
</evidence>
<feature type="transmembrane region" description="Helical" evidence="9">
    <location>
        <begin position="76"/>
        <end position="98"/>
    </location>
</feature>